<dbReference type="EMBL" id="JAOYFB010000004">
    <property type="protein sequence ID" value="KAK4013988.1"/>
    <property type="molecule type" value="Genomic_DNA"/>
</dbReference>
<dbReference type="Proteomes" id="UP001234178">
    <property type="component" value="Unassembled WGS sequence"/>
</dbReference>
<reference evidence="1 2" key="1">
    <citation type="journal article" date="2023" name="Nucleic Acids Res.">
        <title>The hologenome of Daphnia magna reveals possible DNA methylation and microbiome-mediated evolution of the host genome.</title>
        <authorList>
            <person name="Chaturvedi A."/>
            <person name="Li X."/>
            <person name="Dhandapani V."/>
            <person name="Marshall H."/>
            <person name="Kissane S."/>
            <person name="Cuenca-Cambronero M."/>
            <person name="Asole G."/>
            <person name="Calvet F."/>
            <person name="Ruiz-Romero M."/>
            <person name="Marangio P."/>
            <person name="Guigo R."/>
            <person name="Rago D."/>
            <person name="Mirbahai L."/>
            <person name="Eastwood N."/>
            <person name="Colbourne J.K."/>
            <person name="Zhou J."/>
            <person name="Mallon E."/>
            <person name="Orsini L."/>
        </authorList>
    </citation>
    <scope>NUCLEOTIDE SEQUENCE [LARGE SCALE GENOMIC DNA]</scope>
    <source>
        <strain evidence="1">LRV0_1</strain>
    </source>
</reference>
<name>A0ABQ9ZMG2_9CRUS</name>
<gene>
    <name evidence="1" type="ORF">OUZ56_026536</name>
</gene>
<keyword evidence="2" id="KW-1185">Reference proteome</keyword>
<evidence type="ECO:0000313" key="2">
    <source>
        <dbReference type="Proteomes" id="UP001234178"/>
    </source>
</evidence>
<organism evidence="1 2">
    <name type="scientific">Daphnia magna</name>
    <dbReference type="NCBI Taxonomy" id="35525"/>
    <lineage>
        <taxon>Eukaryota</taxon>
        <taxon>Metazoa</taxon>
        <taxon>Ecdysozoa</taxon>
        <taxon>Arthropoda</taxon>
        <taxon>Crustacea</taxon>
        <taxon>Branchiopoda</taxon>
        <taxon>Diplostraca</taxon>
        <taxon>Cladocera</taxon>
        <taxon>Anomopoda</taxon>
        <taxon>Daphniidae</taxon>
        <taxon>Daphnia</taxon>
    </lineage>
</organism>
<proteinExistence type="predicted"/>
<evidence type="ECO:0000313" key="1">
    <source>
        <dbReference type="EMBL" id="KAK4013988.1"/>
    </source>
</evidence>
<comment type="caution">
    <text evidence="1">The sequence shown here is derived from an EMBL/GenBank/DDBJ whole genome shotgun (WGS) entry which is preliminary data.</text>
</comment>
<protein>
    <submittedName>
        <fullName evidence="1">Uncharacterized protein</fullName>
    </submittedName>
</protein>
<accession>A0ABQ9ZMG2</accession>
<sequence>MLSQAWPVKSFFDPPQRSLYYQMRSPTIAMAPAVIPSSCLRTSIHHGTASCIPLVQRRSSSHAVLYTGSRSFSSLLSPMPSIGYRDSASASSWNRPLL</sequence>